<feature type="compositionally biased region" description="Polar residues" evidence="1">
    <location>
        <begin position="17"/>
        <end position="34"/>
    </location>
</feature>
<accession>A0A6M3XAG3</accession>
<name>A0A6M3XAG3_9ZZZZ</name>
<gene>
    <name evidence="2" type="ORF">TM448B00292_0025</name>
</gene>
<dbReference type="EMBL" id="MT144604">
    <property type="protein sequence ID" value="QJH94688.1"/>
    <property type="molecule type" value="Genomic_DNA"/>
</dbReference>
<dbReference type="AlphaFoldDB" id="A0A6M3XAG3"/>
<evidence type="ECO:0000313" key="2">
    <source>
        <dbReference type="EMBL" id="QJH94688.1"/>
    </source>
</evidence>
<protein>
    <submittedName>
        <fullName evidence="2">Uncharacterized protein</fullName>
    </submittedName>
</protein>
<evidence type="ECO:0000256" key="1">
    <source>
        <dbReference type="SAM" id="MobiDB-lite"/>
    </source>
</evidence>
<sequence length="116" mass="12019">MIAMSGKKVTTPPEASGDSQPQLIQVATNQTTPEPSEASVAVPQPQPELEPEPELVEVLVLRDEPAFSLKCGQVLLLDAATARQLKKAGGVDDTPAAVGAAKAAQPHADADDVIED</sequence>
<organism evidence="2">
    <name type="scientific">viral metagenome</name>
    <dbReference type="NCBI Taxonomy" id="1070528"/>
    <lineage>
        <taxon>unclassified sequences</taxon>
        <taxon>metagenomes</taxon>
        <taxon>organismal metagenomes</taxon>
    </lineage>
</organism>
<proteinExistence type="predicted"/>
<feature type="region of interest" description="Disordered" evidence="1">
    <location>
        <begin position="1"/>
        <end position="51"/>
    </location>
</feature>
<reference evidence="2" key="1">
    <citation type="submission" date="2020-03" db="EMBL/GenBank/DDBJ databases">
        <title>The deep terrestrial virosphere.</title>
        <authorList>
            <person name="Holmfeldt K."/>
            <person name="Nilsson E."/>
            <person name="Simone D."/>
            <person name="Lopez-Fernandez M."/>
            <person name="Wu X."/>
            <person name="de Brujin I."/>
            <person name="Lundin D."/>
            <person name="Andersson A."/>
            <person name="Bertilsson S."/>
            <person name="Dopson M."/>
        </authorList>
    </citation>
    <scope>NUCLEOTIDE SEQUENCE</scope>
    <source>
        <strain evidence="2">TM448B00292</strain>
    </source>
</reference>